<keyword evidence="3" id="KW-1185">Reference proteome</keyword>
<dbReference type="NCBIfam" id="NF040521">
    <property type="entry name" value="C45_proenzyme"/>
    <property type="match status" value="1"/>
</dbReference>
<feature type="domain" description="Peptidase C45 hydrolase" evidence="1">
    <location>
        <begin position="191"/>
        <end position="420"/>
    </location>
</feature>
<protein>
    <submittedName>
        <fullName evidence="2">Acyl-CoA:6-aminopenicillanic acid acyl transferase</fullName>
    </submittedName>
</protein>
<dbReference type="Gene3D" id="3.60.60.10">
    <property type="entry name" value="Penicillin V Acylase, Chain A"/>
    <property type="match status" value="1"/>
</dbReference>
<evidence type="ECO:0000313" key="3">
    <source>
        <dbReference type="Proteomes" id="UP000256980"/>
    </source>
</evidence>
<proteinExistence type="predicted"/>
<name>A0A3D9H0U9_9FLAO</name>
<dbReference type="PANTHER" id="PTHR35190">
    <property type="entry name" value="PROTEIN DCD1B"/>
    <property type="match status" value="1"/>
</dbReference>
<dbReference type="Pfam" id="PF03417">
    <property type="entry name" value="AAT"/>
    <property type="match status" value="1"/>
</dbReference>
<comment type="caution">
    <text evidence="2">The sequence shown here is derived from an EMBL/GenBank/DDBJ whole genome shotgun (WGS) entry which is preliminary data.</text>
</comment>
<dbReference type="AlphaFoldDB" id="A0A3D9H0U9"/>
<dbReference type="InterPro" id="IPR047803">
    <property type="entry name" value="DCD1A/B-like"/>
</dbReference>
<gene>
    <name evidence="2" type="ORF">DFQ10_10646</name>
</gene>
<dbReference type="GO" id="GO:0016740">
    <property type="term" value="F:transferase activity"/>
    <property type="evidence" value="ECO:0007669"/>
    <property type="project" value="UniProtKB-KW"/>
</dbReference>
<evidence type="ECO:0000259" key="1">
    <source>
        <dbReference type="Pfam" id="PF03417"/>
    </source>
</evidence>
<dbReference type="PANTHER" id="PTHR35190:SF2">
    <property type="entry name" value="PROTEIN DCD1B"/>
    <property type="match status" value="1"/>
</dbReference>
<reference evidence="2 3" key="1">
    <citation type="submission" date="2018-07" db="EMBL/GenBank/DDBJ databases">
        <title>Genomic Encyclopedia of Type Strains, Phase III (KMG-III): the genomes of soil and plant-associated and newly described type strains.</title>
        <authorList>
            <person name="Whitman W."/>
        </authorList>
    </citation>
    <scope>NUCLEOTIDE SEQUENCE [LARGE SCALE GENOMIC DNA]</scope>
    <source>
        <strain evidence="2 3">CECT 7946</strain>
    </source>
</reference>
<organism evidence="2 3">
    <name type="scientific">Winogradskyella eximia</name>
    <dbReference type="NCBI Taxonomy" id="262006"/>
    <lineage>
        <taxon>Bacteria</taxon>
        <taxon>Pseudomonadati</taxon>
        <taxon>Bacteroidota</taxon>
        <taxon>Flavobacteriia</taxon>
        <taxon>Flavobacteriales</taxon>
        <taxon>Flavobacteriaceae</taxon>
        <taxon>Winogradskyella</taxon>
    </lineage>
</organism>
<dbReference type="InterPro" id="IPR047794">
    <property type="entry name" value="C45_proenzyme-like"/>
</dbReference>
<keyword evidence="2" id="KW-0808">Transferase</keyword>
<accession>A0A3D9H0U9</accession>
<dbReference type="PROSITE" id="PS51257">
    <property type="entry name" value="PROKAR_LIPOPROTEIN"/>
    <property type="match status" value="1"/>
</dbReference>
<dbReference type="EMBL" id="QRDV01000006">
    <property type="protein sequence ID" value="RED43134.1"/>
    <property type="molecule type" value="Genomic_DNA"/>
</dbReference>
<dbReference type="Proteomes" id="UP000256980">
    <property type="component" value="Unassembled WGS sequence"/>
</dbReference>
<dbReference type="OrthoDB" id="5480874at2"/>
<dbReference type="RefSeq" id="WP_115817827.1">
    <property type="nucleotide sequence ID" value="NZ_QRDV01000006.1"/>
</dbReference>
<sequence>MLLKKVQLVHWFCLFSILFLVTSCGVSKSLHDLPDVSAYNSTIPERIKTSDSTFSLGSNHLNKNKQGLWELYVEGNPYERGLITGRLSEELFHKQEAAFLSKVDELVPSKTRQFFLRKILAWYNRKMYLNITEEYKTEIYGLSKYASNDYNHLASKYLRILYLHGAHDIGHAFQDLALVGCTSFAAWGNKTEDGSLIIGRNFDFYAGDDFAKDKIVSFVNPTEGHKFMSVTWGGMIGVVSGMNEHGLTVTINAGKSKIPLVAKTPVSILTREILQYASTIEEAITIAKKRQVFVSESIFIGSAKDKKAITIEMSPNNFGIYEVANSNQLICSNHFQSEAYAADENNSKHIVESHSQYRYERMEELLNQHPKITPEIAVDILRNKDGLHDKAIGYGNEKALNQLLAHHSIVFKPEQRLVWVSSSPYQLGEYVAYDLNDVFKNPNKKLLANTNLNIEKDDFQFTKAFNNYEAYRKLRAEVLSDIDDNETITSSTLLKLQSLNPEYWEAYFIVGKYNYEKGYYRAALNAFEKAKTKEITTIPDLEQVDNYIKKSKRKLDL</sequence>
<dbReference type="InterPro" id="IPR005079">
    <property type="entry name" value="Peptidase_C45_hydrolase"/>
</dbReference>
<evidence type="ECO:0000313" key="2">
    <source>
        <dbReference type="EMBL" id="RED43134.1"/>
    </source>
</evidence>